<dbReference type="InterPro" id="IPR007125">
    <property type="entry name" value="H2A/H2B/H3"/>
</dbReference>
<evidence type="ECO:0000256" key="4">
    <source>
        <dbReference type="ARBA" id="ARBA00023269"/>
    </source>
</evidence>
<name>A0ABR1M1Y1_9PEZI</name>
<dbReference type="InterPro" id="IPR000164">
    <property type="entry name" value="Histone_H3/CENP-A"/>
</dbReference>
<dbReference type="GeneID" id="92035111"/>
<feature type="region of interest" description="Disordered" evidence="5">
    <location>
        <begin position="1"/>
        <end position="49"/>
    </location>
</feature>
<dbReference type="PANTHER" id="PTHR45810:SF1">
    <property type="entry name" value="HISTONE H3-LIKE CENTROMERIC PROTEIN A"/>
    <property type="match status" value="1"/>
</dbReference>
<evidence type="ECO:0000313" key="8">
    <source>
        <dbReference type="Proteomes" id="UP001360953"/>
    </source>
</evidence>
<dbReference type="PROSITE" id="PS00959">
    <property type="entry name" value="HISTONE_H3_2"/>
    <property type="match status" value="1"/>
</dbReference>
<dbReference type="Gene3D" id="1.10.20.10">
    <property type="entry name" value="Histone, subunit A"/>
    <property type="match status" value="1"/>
</dbReference>
<evidence type="ECO:0000256" key="5">
    <source>
        <dbReference type="SAM" id="MobiDB-lite"/>
    </source>
</evidence>
<evidence type="ECO:0000256" key="1">
    <source>
        <dbReference type="ARBA" id="ARBA00004286"/>
    </source>
</evidence>
<feature type="compositionally biased region" description="Low complexity" evidence="5">
    <location>
        <begin position="32"/>
        <end position="42"/>
    </location>
</feature>
<dbReference type="InterPro" id="IPR009072">
    <property type="entry name" value="Histone-fold"/>
</dbReference>
<keyword evidence="4" id="KW-0544">Nucleosome core</keyword>
<proteinExistence type="inferred from homology"/>
<organism evidence="7 8">
    <name type="scientific">Phyllosticta citribraziliensis</name>
    <dbReference type="NCBI Taxonomy" id="989973"/>
    <lineage>
        <taxon>Eukaryota</taxon>
        <taxon>Fungi</taxon>
        <taxon>Dikarya</taxon>
        <taxon>Ascomycota</taxon>
        <taxon>Pezizomycotina</taxon>
        <taxon>Dothideomycetes</taxon>
        <taxon>Dothideomycetes incertae sedis</taxon>
        <taxon>Botryosphaeriales</taxon>
        <taxon>Phyllostictaceae</taxon>
        <taxon>Phyllosticta</taxon>
    </lineage>
</organism>
<evidence type="ECO:0000256" key="3">
    <source>
        <dbReference type="ARBA" id="ARBA00022454"/>
    </source>
</evidence>
<gene>
    <name evidence="7" type="ORF">J3D65DRAFT_645305</name>
</gene>
<dbReference type="SUPFAM" id="SSF47113">
    <property type="entry name" value="Histone-fold"/>
    <property type="match status" value="1"/>
</dbReference>
<feature type="domain" description="Core Histone H2A/H2B/H3" evidence="6">
    <location>
        <begin position="50"/>
        <end position="141"/>
    </location>
</feature>
<comment type="similarity">
    <text evidence="2">Belongs to the histone H3 family.</text>
</comment>
<evidence type="ECO:0000259" key="6">
    <source>
        <dbReference type="Pfam" id="PF00125"/>
    </source>
</evidence>
<dbReference type="RefSeq" id="XP_066657333.1">
    <property type="nucleotide sequence ID" value="XM_066802205.1"/>
</dbReference>
<sequence>MANQEGKQTARARDGASTYRTTARKQCIVGSKPTRQQTQPQPKQRRRYKPGALALREIRRYQSSTELLVCKAPFARLVREITASMTRPGSAPLRWQSSALMALQEVAEACAVSLFEDANLCAMHAKRVTIKQADIQLARRIRASGGFGGDF</sequence>
<dbReference type="EMBL" id="JBBPEH010000004">
    <property type="protein sequence ID" value="KAK7540062.1"/>
    <property type="molecule type" value="Genomic_DNA"/>
</dbReference>
<dbReference type="PANTHER" id="PTHR45810">
    <property type="entry name" value="HISTONE H3.2"/>
    <property type="match status" value="1"/>
</dbReference>
<comment type="subcellular location">
    <subcellularLocation>
        <location evidence="1">Chromosome</location>
    </subcellularLocation>
</comment>
<evidence type="ECO:0000313" key="7">
    <source>
        <dbReference type="EMBL" id="KAK7540062.1"/>
    </source>
</evidence>
<keyword evidence="8" id="KW-1185">Reference proteome</keyword>
<dbReference type="PRINTS" id="PR00622">
    <property type="entry name" value="HISTONEH3"/>
</dbReference>
<dbReference type="CDD" id="cd22911">
    <property type="entry name" value="HFD_H3"/>
    <property type="match status" value="1"/>
</dbReference>
<dbReference type="Proteomes" id="UP001360953">
    <property type="component" value="Unassembled WGS sequence"/>
</dbReference>
<keyword evidence="4" id="KW-0238">DNA-binding</keyword>
<evidence type="ECO:0000256" key="2">
    <source>
        <dbReference type="ARBA" id="ARBA00010343"/>
    </source>
</evidence>
<keyword evidence="3" id="KW-0158">Chromosome</keyword>
<comment type="caution">
    <text evidence="7">The sequence shown here is derived from an EMBL/GenBank/DDBJ whole genome shotgun (WGS) entry which is preliminary data.</text>
</comment>
<dbReference type="Pfam" id="PF00125">
    <property type="entry name" value="Histone"/>
    <property type="match status" value="1"/>
</dbReference>
<protein>
    <submittedName>
        <fullName evidence="7">Histone H3 protein</fullName>
    </submittedName>
</protein>
<accession>A0ABR1M1Y1</accession>
<dbReference type="SMART" id="SM00428">
    <property type="entry name" value="H3"/>
    <property type="match status" value="1"/>
</dbReference>
<reference evidence="7 8" key="1">
    <citation type="submission" date="2024-04" db="EMBL/GenBank/DDBJ databases">
        <title>Phyllosticta paracitricarpa is synonymous to the EU quarantine fungus P. citricarpa based on phylogenomic analyses.</title>
        <authorList>
            <consortium name="Lawrence Berkeley National Laboratory"/>
            <person name="Van ingen-buijs V.A."/>
            <person name="Van westerhoven A.C."/>
            <person name="Haridas S."/>
            <person name="Skiadas P."/>
            <person name="Martin F."/>
            <person name="Groenewald J.Z."/>
            <person name="Crous P.W."/>
            <person name="Seidl M.F."/>
        </authorList>
    </citation>
    <scope>NUCLEOTIDE SEQUENCE [LARGE SCALE GENOMIC DNA]</scope>
    <source>
        <strain evidence="7 8">CPC 17464</strain>
    </source>
</reference>